<sequence>MTVDPLFLDSTTSIACAKCFYPTEIEVSHHQLRNFISTVYENKIFYVNKYDIYILDLQSKQRSILVTVPFEARCLAAAHGWVCVGGETKGDSAFIHIGENEHGQPGNFCHELLVVELGKEIVNSMNIQLLKHEEEGKREVVVLISNNDRTVTIYSLTQRTVLTTIEHPQPMNYASLSLDATILAAVGDENKVYFLKRSLVEGSGASEHLAEYPEYDWRPMCAPDIPRGIAQPDDFSFAVTFSPNGQLCAVSSQGGAITVFDMDLIEREVEPAEDAIICSFRSSRASLLGCVRSMAFSPAPWDILAWAEDHGRIGLADVRQGFRRRQHIELNKDDMEKLDIKDATPAEFRDLDVKERLRRQHQQRMQALRGHPPVGARSLTEDRWQRMSVDHAVPDQASSLSARERSILQALETTIDGIDTPRGPFSINYTAEHPTLQNSASSARREWEIQLLNPANRLLASHQPRRRSSVVLSDNQSSHLLTVDDNPRMTMTASPGPMSDDGSVPIMSTNDLTPPAGSSSSQPLPFNIPASDPWHVIEVSLVGNRASANTGSRQPAGLTQIESAIYAERQLANRLERQLADERRLSTLLRSELEARERLLEARQQEFQSEQAINSGRMSPSLERLLQRQLHSEHDHGQQRSEELENEIRNMSRRVSQLMGERDSLLQRYRFHLEQAQSPSASVIGSGSNTGNSTSARTSALPTTLTRIDFTELERRMQSMDEERRIRRQRLQDLEYQVRRAESRVNLASLQSNVERPSSSSSSSQLRNRPTVQANDRDDPPTSFRTLPTPPSSSTTANPTAPSSSDIAFESLLARVSNRAHRLTPRVREATVVPSTPSASERTTIPRFSELANRVTDNDLRIARLMMARANADMNGNWTPAAARMFLTGRIGRPSGEGAAGFEELVRESGVGTAGVGWSPDGTRLFVGSEQGIFEYHLNIQDRMQNPIVEMR</sequence>
<evidence type="ECO:0000313" key="2">
    <source>
        <dbReference type="Proteomes" id="UP001172386"/>
    </source>
</evidence>
<name>A0ACC3AIS8_9EURO</name>
<protein>
    <submittedName>
        <fullName evidence="1">Uncharacterized protein</fullName>
    </submittedName>
</protein>
<accession>A0ACC3AIS8</accession>
<dbReference type="EMBL" id="JAPDRQ010000011">
    <property type="protein sequence ID" value="KAJ9663054.1"/>
    <property type="molecule type" value="Genomic_DNA"/>
</dbReference>
<reference evidence="1" key="1">
    <citation type="submission" date="2022-10" db="EMBL/GenBank/DDBJ databases">
        <title>Culturing micro-colonial fungi from biological soil crusts in the Mojave desert and describing Neophaeococcomyces mojavensis, and introducing the new genera and species Taxawa tesnikishii.</title>
        <authorList>
            <person name="Kurbessoian T."/>
            <person name="Stajich J.E."/>
        </authorList>
    </citation>
    <scope>NUCLEOTIDE SEQUENCE</scope>
    <source>
        <strain evidence="1">JES_112</strain>
    </source>
</reference>
<evidence type="ECO:0000313" key="1">
    <source>
        <dbReference type="EMBL" id="KAJ9663054.1"/>
    </source>
</evidence>
<keyword evidence="2" id="KW-1185">Reference proteome</keyword>
<comment type="caution">
    <text evidence="1">The sequence shown here is derived from an EMBL/GenBank/DDBJ whole genome shotgun (WGS) entry which is preliminary data.</text>
</comment>
<organism evidence="1 2">
    <name type="scientific">Neophaeococcomyces mojaviensis</name>
    <dbReference type="NCBI Taxonomy" id="3383035"/>
    <lineage>
        <taxon>Eukaryota</taxon>
        <taxon>Fungi</taxon>
        <taxon>Dikarya</taxon>
        <taxon>Ascomycota</taxon>
        <taxon>Pezizomycotina</taxon>
        <taxon>Eurotiomycetes</taxon>
        <taxon>Chaetothyriomycetidae</taxon>
        <taxon>Chaetothyriales</taxon>
        <taxon>Chaetothyriales incertae sedis</taxon>
        <taxon>Neophaeococcomyces</taxon>
    </lineage>
</organism>
<proteinExistence type="predicted"/>
<dbReference type="Proteomes" id="UP001172386">
    <property type="component" value="Unassembled WGS sequence"/>
</dbReference>
<gene>
    <name evidence="1" type="ORF">H2198_001046</name>
</gene>